<keyword evidence="2" id="KW-0378">Hydrolase</keyword>
<dbReference type="EMBL" id="CAJNOC010009628">
    <property type="protein sequence ID" value="CAF1131188.1"/>
    <property type="molecule type" value="Genomic_DNA"/>
</dbReference>
<evidence type="ECO:0000256" key="1">
    <source>
        <dbReference type="ARBA" id="ARBA00007806"/>
    </source>
</evidence>
<proteinExistence type="inferred from homology"/>
<dbReference type="Pfam" id="PF01055">
    <property type="entry name" value="Glyco_hydro_31_2nd"/>
    <property type="match status" value="1"/>
</dbReference>
<evidence type="ECO:0000313" key="4">
    <source>
        <dbReference type="EMBL" id="CAF1131188.1"/>
    </source>
</evidence>
<dbReference type="PANTHER" id="PTHR22762:SF133">
    <property type="entry name" value="P-TYPE DOMAIN-CONTAINING PROTEIN"/>
    <property type="match status" value="1"/>
</dbReference>
<dbReference type="GO" id="GO:0004558">
    <property type="term" value="F:alpha-1,4-glucosidase activity"/>
    <property type="evidence" value="ECO:0007669"/>
    <property type="project" value="TreeGrafter"/>
</dbReference>
<gene>
    <name evidence="4" type="ORF">OXX778_LOCUS22482</name>
</gene>
<dbReference type="InterPro" id="IPR017853">
    <property type="entry name" value="GH"/>
</dbReference>
<evidence type="ECO:0000256" key="2">
    <source>
        <dbReference type="RuleBase" id="RU361185"/>
    </source>
</evidence>
<dbReference type="Proteomes" id="UP000663879">
    <property type="component" value="Unassembled WGS sequence"/>
</dbReference>
<evidence type="ECO:0000313" key="5">
    <source>
        <dbReference type="Proteomes" id="UP000663879"/>
    </source>
</evidence>
<comment type="similarity">
    <text evidence="1 2">Belongs to the glycosyl hydrolase 31 family.</text>
</comment>
<sequence>MEESSPEALIQAYSSLIGKPYMPPYWSLGFQLSRYGYNSLDKLKAAVDRTIEAKIPYDVQYADIDHFRKQLDFTYDTVNFNGLPEYIKELRTKG</sequence>
<keyword evidence="2" id="KW-0326">Glycosidase</keyword>
<dbReference type="PANTHER" id="PTHR22762">
    <property type="entry name" value="ALPHA-GLUCOSIDASE"/>
    <property type="match status" value="1"/>
</dbReference>
<reference evidence="4" key="1">
    <citation type="submission" date="2021-02" db="EMBL/GenBank/DDBJ databases">
        <authorList>
            <person name="Nowell W R."/>
        </authorList>
    </citation>
    <scope>NUCLEOTIDE SEQUENCE</scope>
    <source>
        <strain evidence="4">Ploen Becks lab</strain>
    </source>
</reference>
<dbReference type="GO" id="GO:0005975">
    <property type="term" value="P:carbohydrate metabolic process"/>
    <property type="evidence" value="ECO:0007669"/>
    <property type="project" value="InterPro"/>
</dbReference>
<name>A0A814RAF1_9BILA</name>
<feature type="non-terminal residue" evidence="4">
    <location>
        <position position="94"/>
    </location>
</feature>
<feature type="domain" description="Glycoside hydrolase family 31 TIM barrel" evidence="3">
    <location>
        <begin position="20"/>
        <end position="93"/>
    </location>
</feature>
<dbReference type="OrthoDB" id="5839090at2759"/>
<dbReference type="SUPFAM" id="SSF51445">
    <property type="entry name" value="(Trans)glycosidases"/>
    <property type="match status" value="1"/>
</dbReference>
<evidence type="ECO:0000259" key="3">
    <source>
        <dbReference type="Pfam" id="PF01055"/>
    </source>
</evidence>
<dbReference type="AlphaFoldDB" id="A0A814RAF1"/>
<keyword evidence="5" id="KW-1185">Reference proteome</keyword>
<accession>A0A814RAF1</accession>
<dbReference type="Gene3D" id="3.20.20.80">
    <property type="entry name" value="Glycosidases"/>
    <property type="match status" value="1"/>
</dbReference>
<protein>
    <recommendedName>
        <fullName evidence="3">Glycoside hydrolase family 31 TIM barrel domain-containing protein</fullName>
    </recommendedName>
</protein>
<dbReference type="InterPro" id="IPR000322">
    <property type="entry name" value="Glyco_hydro_31_TIM"/>
</dbReference>
<organism evidence="4 5">
    <name type="scientific">Brachionus calyciflorus</name>
    <dbReference type="NCBI Taxonomy" id="104777"/>
    <lineage>
        <taxon>Eukaryota</taxon>
        <taxon>Metazoa</taxon>
        <taxon>Spiralia</taxon>
        <taxon>Gnathifera</taxon>
        <taxon>Rotifera</taxon>
        <taxon>Eurotatoria</taxon>
        <taxon>Monogononta</taxon>
        <taxon>Pseudotrocha</taxon>
        <taxon>Ploima</taxon>
        <taxon>Brachionidae</taxon>
        <taxon>Brachionus</taxon>
    </lineage>
</organism>
<comment type="caution">
    <text evidence="4">The sequence shown here is derived from an EMBL/GenBank/DDBJ whole genome shotgun (WGS) entry which is preliminary data.</text>
</comment>